<evidence type="ECO:0000256" key="2">
    <source>
        <dbReference type="ARBA" id="ARBA00023157"/>
    </source>
</evidence>
<dbReference type="InterPro" id="IPR052065">
    <property type="entry name" value="Compl_asym_regulator"/>
</dbReference>
<evidence type="ECO:0008006" key="6">
    <source>
        <dbReference type="Google" id="ProtNLM"/>
    </source>
</evidence>
<evidence type="ECO:0000313" key="4">
    <source>
        <dbReference type="EnsemblMetazoa" id="G17584.1:cds"/>
    </source>
</evidence>
<dbReference type="InterPro" id="IPR036383">
    <property type="entry name" value="TSP1_rpt_sf"/>
</dbReference>
<name>A0A8W8J743_MAGGI</name>
<evidence type="ECO:0000256" key="1">
    <source>
        <dbReference type="ARBA" id="ARBA00022737"/>
    </source>
</evidence>
<dbReference type="InterPro" id="IPR000884">
    <property type="entry name" value="TSP1_rpt"/>
</dbReference>
<dbReference type="SUPFAM" id="SSF82895">
    <property type="entry name" value="TSP-1 type 1 repeat"/>
    <property type="match status" value="3"/>
</dbReference>
<dbReference type="OMA" id="MWARERT"/>
<organism evidence="4 5">
    <name type="scientific">Magallana gigas</name>
    <name type="common">Pacific oyster</name>
    <name type="synonym">Crassostrea gigas</name>
    <dbReference type="NCBI Taxonomy" id="29159"/>
    <lineage>
        <taxon>Eukaryota</taxon>
        <taxon>Metazoa</taxon>
        <taxon>Spiralia</taxon>
        <taxon>Lophotrochozoa</taxon>
        <taxon>Mollusca</taxon>
        <taxon>Bivalvia</taxon>
        <taxon>Autobranchia</taxon>
        <taxon>Pteriomorphia</taxon>
        <taxon>Ostreida</taxon>
        <taxon>Ostreoidea</taxon>
        <taxon>Ostreidae</taxon>
        <taxon>Magallana</taxon>
    </lineage>
</organism>
<evidence type="ECO:0000313" key="5">
    <source>
        <dbReference type="Proteomes" id="UP000005408"/>
    </source>
</evidence>
<dbReference type="Proteomes" id="UP000005408">
    <property type="component" value="Unassembled WGS sequence"/>
</dbReference>
<reference evidence="4" key="1">
    <citation type="submission" date="2022-08" db="UniProtKB">
        <authorList>
            <consortium name="EnsemblMetazoa"/>
        </authorList>
    </citation>
    <scope>IDENTIFICATION</scope>
    <source>
        <strain evidence="4">05x7-T-G4-1.051#20</strain>
    </source>
</reference>
<keyword evidence="5" id="KW-1185">Reference proteome</keyword>
<evidence type="ECO:0000256" key="3">
    <source>
        <dbReference type="SAM" id="MobiDB-lite"/>
    </source>
</evidence>
<keyword evidence="1" id="KW-0677">Repeat</keyword>
<dbReference type="PANTHER" id="PTHR22906">
    <property type="entry name" value="PROPERDIN"/>
    <property type="match status" value="1"/>
</dbReference>
<dbReference type="Pfam" id="PF00090">
    <property type="entry name" value="TSP_1"/>
    <property type="match status" value="3"/>
</dbReference>
<keyword evidence="2" id="KW-1015">Disulfide bond</keyword>
<dbReference type="Gene3D" id="2.20.100.10">
    <property type="entry name" value="Thrombospondin type-1 (TSP1) repeat"/>
    <property type="match status" value="4"/>
</dbReference>
<protein>
    <recommendedName>
        <fullName evidence="6">Hemicentin-1</fullName>
    </recommendedName>
</protein>
<dbReference type="AlphaFoldDB" id="A0A8W8J743"/>
<feature type="region of interest" description="Disordered" evidence="3">
    <location>
        <begin position="385"/>
        <end position="407"/>
    </location>
</feature>
<dbReference type="PANTHER" id="PTHR22906:SF21">
    <property type="entry name" value="SEMA DOMAIN-CONTAINING PROTEIN"/>
    <property type="match status" value="1"/>
</dbReference>
<dbReference type="FunFam" id="2.20.100.10:FF:000001">
    <property type="entry name" value="semaphorin-5A isoform X1"/>
    <property type="match status" value="3"/>
</dbReference>
<dbReference type="SMART" id="SM00209">
    <property type="entry name" value="TSP1"/>
    <property type="match status" value="4"/>
</dbReference>
<accession>A0A8W8J743</accession>
<sequence>MGSFGKTLCIRMTKINAGLFVLLTIFLFFFRYTHAKNGEEKNVSKVKRSFWLIRNRCNIWTGLRARRCLYKEKYRKDTYKACGWWWRKRCKTGTTYFWKYKWRTCHKRCPVNGGWTGWSRWGTWGGCHGSSCVGQQKRLRTRSCTHPRQRNGGRHCRGSSFEWMSRSCRPVHSKVNGSWGSWGQWRAHGACSNTCGKGRRLFIRQRTCTRPAPKCGGRRCPGPTTQNKYKSCFLKKCVVDGGWGAWQTWGDYKTCSKTCGTGTKVRHRVRYCDNPSPSNGGAKCQGKDRESDDSVCNVHGCPRDGKWSAWGQWGHFRHCSETCGHGVRYRYRYRECNDPEPENGGKKCPGSLKDEEFKRCFLAKCPKMRIKLISKTDKIMSDLNSTKTETSPVITGDSVNLQNQTSI</sequence>
<dbReference type="EnsemblMetazoa" id="G17584.1">
    <property type="protein sequence ID" value="G17584.1:cds"/>
    <property type="gene ID" value="G17584"/>
</dbReference>
<proteinExistence type="predicted"/>
<dbReference type="OrthoDB" id="6142508at2759"/>
<dbReference type="PROSITE" id="PS50092">
    <property type="entry name" value="TSP1"/>
    <property type="match status" value="4"/>
</dbReference>